<dbReference type="CDD" id="cd04489">
    <property type="entry name" value="ExoVII_LU_OBF"/>
    <property type="match status" value="1"/>
</dbReference>
<keyword evidence="9" id="KW-1185">Reference proteome</keyword>
<keyword evidence="3 5" id="KW-0378">Hydrolase</keyword>
<feature type="domain" description="Exonuclease VII large subunit C-terminal" evidence="6">
    <location>
        <begin position="136"/>
        <end position="426"/>
    </location>
</feature>
<evidence type="ECO:0000259" key="6">
    <source>
        <dbReference type="Pfam" id="PF02601"/>
    </source>
</evidence>
<evidence type="ECO:0000256" key="5">
    <source>
        <dbReference type="RuleBase" id="RU004355"/>
    </source>
</evidence>
<name>A0ABR9ASJ0_9BACT</name>
<evidence type="ECO:0000256" key="1">
    <source>
        <dbReference type="ARBA" id="ARBA00022490"/>
    </source>
</evidence>
<sequence>MLSPLSLLELNQQIQQALDSHLAPSYWVIAEIGEIRDSPRGHAYLELVEKSEQQILAKIKANIWSYTYRGIASRFTHITGQPLKSGMKVLAQVGVQFHEVYGLSLNIKDIDPNFTLGEKARKRQETIDQLNKEGLMNLNKQFLLPKVPQRVAVISSPSAAGFGDFTNQVDHNREGYKVHWKLFSATLQGDQAANSIINAINEVEEKLQEHSFDLLVIIRGGGAQLDLDCFDDYNLARAIANTTLPVVTGIGHERDESIADMVAHSKMKTPTAVAEFILSGFRDFEDQIEGRLKQLERHAAYQLQKEDRRINNTEHLLKNIFLSQVNREKERTVRSQYNILSRSGQLIKLKANQLDHLDENFKKLIRSIVLQEKQKLERLNKDLNRLDPMTFFQKGYTRSEINGKPLKQVAISAGDILTTYTSKEVITSTVNSIHKNEQ</sequence>
<reference evidence="8 9" key="1">
    <citation type="submission" date="2020-09" db="EMBL/GenBank/DDBJ databases">
        <title>Echinicola sp. CAU 1574 isolated from sand of Sido Beach.</title>
        <authorList>
            <person name="Kim W."/>
        </authorList>
    </citation>
    <scope>NUCLEOTIDE SEQUENCE [LARGE SCALE GENOMIC DNA]</scope>
    <source>
        <strain evidence="8 9">CAU 1574</strain>
    </source>
</reference>
<proteinExistence type="inferred from homology"/>
<keyword evidence="2 5" id="KW-0540">Nuclease</keyword>
<dbReference type="InterPro" id="IPR003753">
    <property type="entry name" value="Exonuc_VII_L"/>
</dbReference>
<dbReference type="PANTHER" id="PTHR30008">
    <property type="entry name" value="EXODEOXYRIBONUCLEASE 7 LARGE SUBUNIT"/>
    <property type="match status" value="1"/>
</dbReference>
<dbReference type="EC" id="3.1.11.6" evidence="5"/>
<dbReference type="RefSeq" id="WP_192012206.1">
    <property type="nucleotide sequence ID" value="NZ_JACYTQ010000013.1"/>
</dbReference>
<evidence type="ECO:0000256" key="2">
    <source>
        <dbReference type="ARBA" id="ARBA00022722"/>
    </source>
</evidence>
<evidence type="ECO:0000256" key="3">
    <source>
        <dbReference type="ARBA" id="ARBA00022801"/>
    </source>
</evidence>
<keyword evidence="4 5" id="KW-0269">Exonuclease</keyword>
<accession>A0ABR9ASJ0</accession>
<comment type="similarity">
    <text evidence="5">Belongs to the XseA family.</text>
</comment>
<evidence type="ECO:0000256" key="4">
    <source>
        <dbReference type="ARBA" id="ARBA00022839"/>
    </source>
</evidence>
<evidence type="ECO:0000259" key="7">
    <source>
        <dbReference type="Pfam" id="PF13742"/>
    </source>
</evidence>
<dbReference type="Pfam" id="PF02601">
    <property type="entry name" value="Exonuc_VII_L"/>
    <property type="match status" value="1"/>
</dbReference>
<evidence type="ECO:0000313" key="9">
    <source>
        <dbReference type="Proteomes" id="UP000647133"/>
    </source>
</evidence>
<protein>
    <recommendedName>
        <fullName evidence="5">Exodeoxyribonuclease 7 large subunit</fullName>
        <ecNumber evidence="5">3.1.11.6</ecNumber>
    </recommendedName>
</protein>
<keyword evidence="1" id="KW-0963">Cytoplasm</keyword>
<evidence type="ECO:0000313" key="8">
    <source>
        <dbReference type="EMBL" id="MBD8491327.1"/>
    </source>
</evidence>
<dbReference type="InterPro" id="IPR020579">
    <property type="entry name" value="Exonuc_VII_lsu_C"/>
</dbReference>
<dbReference type="EMBL" id="JACYTQ010000013">
    <property type="protein sequence ID" value="MBD8491327.1"/>
    <property type="molecule type" value="Genomic_DNA"/>
</dbReference>
<comment type="subcellular location">
    <subcellularLocation>
        <location evidence="5">Cytoplasm</location>
    </subcellularLocation>
</comment>
<dbReference type="NCBIfam" id="TIGR00237">
    <property type="entry name" value="xseA"/>
    <property type="match status" value="1"/>
</dbReference>
<dbReference type="Proteomes" id="UP000647133">
    <property type="component" value="Unassembled WGS sequence"/>
</dbReference>
<feature type="domain" description="OB-fold nucleic acid binding" evidence="7">
    <location>
        <begin position="6"/>
        <end position="111"/>
    </location>
</feature>
<comment type="catalytic activity">
    <reaction evidence="5">
        <text>Exonucleolytic cleavage in either 5'- to 3'- or 3'- to 5'-direction to yield nucleoside 5'-phosphates.</text>
        <dbReference type="EC" id="3.1.11.6"/>
    </reaction>
</comment>
<dbReference type="InterPro" id="IPR025824">
    <property type="entry name" value="OB-fold_nuc-bd_dom"/>
</dbReference>
<comment type="caution">
    <text evidence="8">The sequence shown here is derived from an EMBL/GenBank/DDBJ whole genome shotgun (WGS) entry which is preliminary data.</text>
</comment>
<organism evidence="8 9">
    <name type="scientific">Echinicola arenosa</name>
    <dbReference type="NCBI Taxonomy" id="2774144"/>
    <lineage>
        <taxon>Bacteria</taxon>
        <taxon>Pseudomonadati</taxon>
        <taxon>Bacteroidota</taxon>
        <taxon>Cytophagia</taxon>
        <taxon>Cytophagales</taxon>
        <taxon>Cyclobacteriaceae</taxon>
        <taxon>Echinicola</taxon>
    </lineage>
</organism>
<dbReference type="Pfam" id="PF13742">
    <property type="entry name" value="tRNA_anti_2"/>
    <property type="match status" value="1"/>
</dbReference>
<dbReference type="PANTHER" id="PTHR30008:SF0">
    <property type="entry name" value="EXODEOXYRIBONUCLEASE 7 LARGE SUBUNIT"/>
    <property type="match status" value="1"/>
</dbReference>
<gene>
    <name evidence="8" type="ORF">IFO69_21420</name>
</gene>